<name>D8P7K3_9BACT</name>
<dbReference type="eggNOG" id="ENOG502ZA74">
    <property type="taxonomic scope" value="Bacteria"/>
</dbReference>
<dbReference type="REBASE" id="27070">
    <property type="entry name" value="NdeGORF3670P"/>
</dbReference>
<evidence type="ECO:0000313" key="1">
    <source>
        <dbReference type="EMBL" id="CBK43349.1"/>
    </source>
</evidence>
<accession>D8P7K3</accession>
<organism evidence="1 2">
    <name type="scientific">Nitrospira defluvii</name>
    <dbReference type="NCBI Taxonomy" id="330214"/>
    <lineage>
        <taxon>Bacteria</taxon>
        <taxon>Pseudomonadati</taxon>
        <taxon>Nitrospirota</taxon>
        <taxon>Nitrospiria</taxon>
        <taxon>Nitrospirales</taxon>
        <taxon>Nitrospiraceae</taxon>
        <taxon>Nitrospira</taxon>
    </lineage>
</organism>
<dbReference type="Pfam" id="PF04555">
    <property type="entry name" value="XhoI"/>
    <property type="match status" value="2"/>
</dbReference>
<dbReference type="EMBL" id="FP929003">
    <property type="protein sequence ID" value="CBK43349.1"/>
    <property type="molecule type" value="Genomic_DNA"/>
</dbReference>
<reference evidence="1 2" key="1">
    <citation type="journal article" date="2010" name="Proc. Natl. Acad. Sci. U.S.A.">
        <title>A Nitrospira metagenome illuminates the physiology and evolution of globally important nitrite-oxidizing bacteria.</title>
        <authorList>
            <person name="Lucker S."/>
            <person name="Wagner M."/>
            <person name="Maixner F."/>
            <person name="Pelletier E."/>
            <person name="Koch H."/>
            <person name="Vacherie B."/>
            <person name="Rattei T."/>
            <person name="Sinninghe Damste J."/>
            <person name="Spieck E."/>
            <person name="Le Paslier D."/>
            <person name="Daims H."/>
        </authorList>
    </citation>
    <scope>NUCLEOTIDE SEQUENCE [LARGE SCALE GENOMIC DNA]</scope>
</reference>
<protein>
    <submittedName>
        <fullName evidence="1">Restriction endonuclease, type II</fullName>
        <ecNumber evidence="1">3.1.21.4</ecNumber>
    </submittedName>
</protein>
<dbReference type="GO" id="GO:0003677">
    <property type="term" value="F:DNA binding"/>
    <property type="evidence" value="ECO:0007669"/>
    <property type="project" value="InterPro"/>
</dbReference>
<dbReference type="OrthoDB" id="3638769at2"/>
<dbReference type="HOGENOM" id="CLU_097055_0_0_0"/>
<dbReference type="GO" id="GO:0009307">
    <property type="term" value="P:DNA restriction-modification system"/>
    <property type="evidence" value="ECO:0007669"/>
    <property type="project" value="InterPro"/>
</dbReference>
<gene>
    <name evidence="1" type="ORF">NIDE3671</name>
</gene>
<proteinExistence type="predicted"/>
<evidence type="ECO:0000313" key="2">
    <source>
        <dbReference type="Proteomes" id="UP000001660"/>
    </source>
</evidence>
<dbReference type="KEGG" id="nde:NIDE3671"/>
<keyword evidence="1" id="KW-0255">Endonuclease</keyword>
<dbReference type="STRING" id="330214.NIDE3671"/>
<sequence length="254" mass="28483">MNIDKRLRAAVQNYWNARRQNKEKQVKSGKIDAGTRGEVTGGTQMGGLEVLVSDILCEAGLKKVDVRTRTALELPGYFRATKKWDLIVVSDGALVLAMEFKSQAGKSIGNNVNNRSEEAVGSAKDIWTAFREGRFGTSPAPFLGYLFLLEDRDNVKTPVANKEPYFSVDPEFRGESHLKDTAAHRRYRGVSYSKRYELLCRRLVLERLYTSACFMMATNSRATKLTQPAEDLSFQRFVAALRGHVVTFLGSRST</sequence>
<dbReference type="AlphaFoldDB" id="D8P7K3"/>
<keyword evidence="1" id="KW-0378">Hydrolase</keyword>
<keyword evidence="1" id="KW-0540">Nuclease</keyword>
<dbReference type="EC" id="3.1.21.4" evidence="1"/>
<dbReference type="GO" id="GO:0009036">
    <property type="term" value="F:type II site-specific deoxyribonuclease activity"/>
    <property type="evidence" value="ECO:0007669"/>
    <property type="project" value="UniProtKB-EC"/>
</dbReference>
<dbReference type="InterPro" id="IPR007636">
    <property type="entry name" value="Restrct_endonuc_II_XhoI"/>
</dbReference>
<dbReference type="Proteomes" id="UP000001660">
    <property type="component" value="Chromosome"/>
</dbReference>
<keyword evidence="2" id="KW-1185">Reference proteome</keyword>